<dbReference type="OrthoDB" id="9788219at2"/>
<evidence type="ECO:0000256" key="1">
    <source>
        <dbReference type="ARBA" id="ARBA00022475"/>
    </source>
</evidence>
<keyword evidence="2 5" id="KW-0812">Transmembrane</keyword>
<proteinExistence type="inferred from homology"/>
<name>A0A2V1H354_9GAMM</name>
<keyword evidence="4 5" id="KW-0472">Membrane</keyword>
<evidence type="ECO:0000256" key="3">
    <source>
        <dbReference type="ARBA" id="ARBA00022989"/>
    </source>
</evidence>
<dbReference type="PANTHER" id="PTHR36917:SF1">
    <property type="entry name" value="INNER MEMBRANE-SPANNING PROTEIN YCIB"/>
    <property type="match status" value="1"/>
</dbReference>
<dbReference type="NCBIfam" id="TIGR00997">
    <property type="entry name" value="ispZ"/>
    <property type="match status" value="1"/>
</dbReference>
<comment type="caution">
    <text evidence="6">The sequence shown here is derived from an EMBL/GenBank/DDBJ whole genome shotgun (WGS) entry which is preliminary data.</text>
</comment>
<evidence type="ECO:0000256" key="2">
    <source>
        <dbReference type="ARBA" id="ARBA00022692"/>
    </source>
</evidence>
<evidence type="ECO:0000256" key="4">
    <source>
        <dbReference type="ARBA" id="ARBA00023136"/>
    </source>
</evidence>
<dbReference type="EMBL" id="QDDL01000001">
    <property type="protein sequence ID" value="PVZ71648.1"/>
    <property type="molecule type" value="Genomic_DNA"/>
</dbReference>
<comment type="subcellular location">
    <subcellularLocation>
        <location evidence="5">Cell inner membrane</location>
        <topology evidence="5">Multi-pass membrane protein</topology>
    </subcellularLocation>
</comment>
<dbReference type="AlphaFoldDB" id="A0A2V1H354"/>
<accession>A0A2V1H354</accession>
<dbReference type="PANTHER" id="PTHR36917">
    <property type="entry name" value="INTRACELLULAR SEPTATION PROTEIN A-RELATED"/>
    <property type="match status" value="1"/>
</dbReference>
<sequence length="182" mass="20778">MKLLFDFFPLIAFFTTFKLYGIYPATAVIIVVTLLQFSYQWFRHKKVEKIHLFTLVIVLVMGGLTLIFQDDTFIKWKPTVVNWLFTVILLGAPLMGRNLVKDFLSGQTSKPAPDSLWTKLNIAAALFFLALGSLNLYVAFNFSQEFWVNFKVFGILGLTLVFVVAMSMTLIPYIDDKAKNSK</sequence>
<feature type="transmembrane region" description="Helical" evidence="5">
    <location>
        <begin position="20"/>
        <end position="38"/>
    </location>
</feature>
<evidence type="ECO:0000256" key="5">
    <source>
        <dbReference type="HAMAP-Rule" id="MF_00189"/>
    </source>
</evidence>
<organism evidence="6 7">
    <name type="scientific">Pelagibaculum spongiae</name>
    <dbReference type="NCBI Taxonomy" id="2080658"/>
    <lineage>
        <taxon>Bacteria</taxon>
        <taxon>Pseudomonadati</taxon>
        <taxon>Pseudomonadota</taxon>
        <taxon>Gammaproteobacteria</taxon>
        <taxon>Oceanospirillales</taxon>
        <taxon>Pelagibaculum</taxon>
    </lineage>
</organism>
<feature type="transmembrane region" description="Helical" evidence="5">
    <location>
        <begin position="120"/>
        <end position="140"/>
    </location>
</feature>
<reference evidence="6 7" key="1">
    <citation type="submission" date="2018-04" db="EMBL/GenBank/DDBJ databases">
        <title>Thalassorhabdus spongiae gen. nov., sp. nov., isolated from a marine sponge in South-West Iceland.</title>
        <authorList>
            <person name="Knobloch S."/>
            <person name="Daussin A."/>
            <person name="Johannsson R."/>
            <person name="Marteinsson V.T."/>
        </authorList>
    </citation>
    <scope>NUCLEOTIDE SEQUENCE [LARGE SCALE GENOMIC DNA]</scope>
    <source>
        <strain evidence="6 7">Hp12</strain>
    </source>
</reference>
<evidence type="ECO:0000313" key="6">
    <source>
        <dbReference type="EMBL" id="PVZ71648.1"/>
    </source>
</evidence>
<dbReference type="Pfam" id="PF04279">
    <property type="entry name" value="IspA"/>
    <property type="match status" value="1"/>
</dbReference>
<dbReference type="RefSeq" id="WP_116685237.1">
    <property type="nucleotide sequence ID" value="NZ_CAWNYD010000001.1"/>
</dbReference>
<keyword evidence="1 5" id="KW-1003">Cell membrane</keyword>
<protein>
    <recommendedName>
        <fullName evidence="5">Inner membrane-spanning protein YciB</fullName>
    </recommendedName>
</protein>
<keyword evidence="5" id="KW-0997">Cell inner membrane</keyword>
<comment type="similarity">
    <text evidence="5">Belongs to the YciB family.</text>
</comment>
<keyword evidence="3 5" id="KW-1133">Transmembrane helix</keyword>
<dbReference type="HAMAP" id="MF_00189">
    <property type="entry name" value="YciB"/>
    <property type="match status" value="1"/>
</dbReference>
<dbReference type="NCBIfam" id="NF001325">
    <property type="entry name" value="PRK00259.1-3"/>
    <property type="match status" value="1"/>
</dbReference>
<feature type="transmembrane region" description="Helical" evidence="5">
    <location>
        <begin position="80"/>
        <end position="100"/>
    </location>
</feature>
<dbReference type="GO" id="GO:0005886">
    <property type="term" value="C:plasma membrane"/>
    <property type="evidence" value="ECO:0007669"/>
    <property type="project" value="UniProtKB-SubCell"/>
</dbReference>
<keyword evidence="7" id="KW-1185">Reference proteome</keyword>
<comment type="function">
    <text evidence="5">Plays a role in cell envelope biogenesis, maintenance of cell envelope integrity and membrane homeostasis.</text>
</comment>
<evidence type="ECO:0000313" key="7">
    <source>
        <dbReference type="Proteomes" id="UP000244906"/>
    </source>
</evidence>
<gene>
    <name evidence="5" type="primary">yciB</name>
    <name evidence="6" type="ORF">DC094_01040</name>
</gene>
<feature type="transmembrane region" description="Helical" evidence="5">
    <location>
        <begin position="152"/>
        <end position="174"/>
    </location>
</feature>
<feature type="transmembrane region" description="Helical" evidence="5">
    <location>
        <begin position="50"/>
        <end position="68"/>
    </location>
</feature>
<dbReference type="InterPro" id="IPR006008">
    <property type="entry name" value="YciB"/>
</dbReference>
<dbReference type="Proteomes" id="UP000244906">
    <property type="component" value="Unassembled WGS sequence"/>
</dbReference>